<dbReference type="Gene3D" id="1.10.150.130">
    <property type="match status" value="1"/>
</dbReference>
<sequence length="471" mass="55109">MGKQVTTSTKRAKADTAKKTARSSTKRAVVADKPKSQARAATSYTEKHEIKGYPSKLFIYRLEASPYWWARYFIEGRVLRKTTKTSSKREAIEFAKQFYDTVTVNYQRGVVVSATNDFGKVADAMLKEERAKLDRREITLITYTNTEYRLNKHVLPYFREKDITKIDCYILTDYLQHMSRQGISANTIRAYMQLVSKVLTHAARRKIISHVPEFPNVKVKDKPRGWFTTAEYDKLWKTASKLRGKRIEHRVWQDDKGEKHTQYIDTKAKTGKQGRFIRYVDMTEDLRRLIVFMVNSYIRPTDIKVMQHKHVDVVTGDYTYLRLRLPTTKGHSDPITTMSNAVNTYLKLCEVHAKKYEDEKIPSDDYVFMPQYREKQRDYALQHLQRQFEVVLALTGLGEGVNGENRTLYSLRHTCIMYRLLFGDGINTLALARNARTSVEMIDRFYAKPLSGEMNIEMLQSRRRKRKYFDG</sequence>
<dbReference type="EMBL" id="CP063982">
    <property type="protein sequence ID" value="UOD50706.1"/>
    <property type="molecule type" value="Genomic_DNA"/>
</dbReference>
<evidence type="ECO:0000313" key="7">
    <source>
        <dbReference type="EMBL" id="UOD50706.1"/>
    </source>
</evidence>
<feature type="domain" description="Core-binding (CB)" evidence="6">
    <location>
        <begin position="116"/>
        <end position="203"/>
    </location>
</feature>
<dbReference type="InterPro" id="IPR011010">
    <property type="entry name" value="DNA_brk_join_enz"/>
</dbReference>
<protein>
    <submittedName>
        <fullName evidence="7">Phage integrase SAM-like domain-containing protein</fullName>
    </submittedName>
</protein>
<evidence type="ECO:0000256" key="4">
    <source>
        <dbReference type="PROSITE-ProRule" id="PRU01248"/>
    </source>
</evidence>
<dbReference type="SUPFAM" id="SSF56349">
    <property type="entry name" value="DNA breaking-rejoining enzymes"/>
    <property type="match status" value="1"/>
</dbReference>
<evidence type="ECO:0000256" key="3">
    <source>
        <dbReference type="ARBA" id="ARBA00023172"/>
    </source>
</evidence>
<evidence type="ECO:0000259" key="6">
    <source>
        <dbReference type="PROSITE" id="PS51900"/>
    </source>
</evidence>
<accession>A0ABY4AKA0</accession>
<dbReference type="Proteomes" id="UP000831607">
    <property type="component" value="Chromosome"/>
</dbReference>
<keyword evidence="8" id="KW-1185">Reference proteome</keyword>
<dbReference type="InterPro" id="IPR044068">
    <property type="entry name" value="CB"/>
</dbReference>
<evidence type="ECO:0000313" key="8">
    <source>
        <dbReference type="Proteomes" id="UP000831607"/>
    </source>
</evidence>
<reference evidence="7 8" key="1">
    <citation type="submission" date="2020-11" db="EMBL/GenBank/DDBJ databases">
        <title>Algicoccus daihaiensis sp.nov., isolated from Daihai Lake in Inner Mongolia.</title>
        <authorList>
            <person name="Kai J."/>
        </authorList>
    </citation>
    <scope>NUCLEOTIDE SEQUENCE [LARGE SCALE GENOMIC DNA]</scope>
    <source>
        <strain evidence="8">f23</strain>
    </source>
</reference>
<organism evidence="7 8">
    <name type="scientific">Orrella daihaiensis</name>
    <dbReference type="NCBI Taxonomy" id="2782176"/>
    <lineage>
        <taxon>Bacteria</taxon>
        <taxon>Pseudomonadati</taxon>
        <taxon>Pseudomonadota</taxon>
        <taxon>Betaproteobacteria</taxon>
        <taxon>Burkholderiales</taxon>
        <taxon>Alcaligenaceae</taxon>
        <taxon>Orrella</taxon>
    </lineage>
</organism>
<keyword evidence="1" id="KW-0229">DNA integration</keyword>
<dbReference type="Pfam" id="PF13102">
    <property type="entry name" value="Phage_int_SAM_5"/>
    <property type="match status" value="1"/>
</dbReference>
<name>A0ABY4AKA0_9BURK</name>
<dbReference type="RefSeq" id="WP_243479115.1">
    <property type="nucleotide sequence ID" value="NZ_CP063982.1"/>
</dbReference>
<keyword evidence="2 4" id="KW-0238">DNA-binding</keyword>
<dbReference type="InterPro" id="IPR025269">
    <property type="entry name" value="SAM-like_dom"/>
</dbReference>
<keyword evidence="3" id="KW-0233">DNA recombination</keyword>
<proteinExistence type="predicted"/>
<evidence type="ECO:0000256" key="5">
    <source>
        <dbReference type="SAM" id="MobiDB-lite"/>
    </source>
</evidence>
<evidence type="ECO:0000256" key="2">
    <source>
        <dbReference type="ARBA" id="ARBA00023125"/>
    </source>
</evidence>
<dbReference type="Gene3D" id="1.10.443.10">
    <property type="entry name" value="Intergrase catalytic core"/>
    <property type="match status" value="1"/>
</dbReference>
<dbReference type="InterPro" id="IPR010998">
    <property type="entry name" value="Integrase_recombinase_N"/>
</dbReference>
<gene>
    <name evidence="7" type="ORF">DHf2319_01870</name>
</gene>
<feature type="region of interest" description="Disordered" evidence="5">
    <location>
        <begin position="1"/>
        <end position="45"/>
    </location>
</feature>
<evidence type="ECO:0000256" key="1">
    <source>
        <dbReference type="ARBA" id="ARBA00022908"/>
    </source>
</evidence>
<dbReference type="InterPro" id="IPR013762">
    <property type="entry name" value="Integrase-like_cat_sf"/>
</dbReference>
<dbReference type="PROSITE" id="PS51900">
    <property type="entry name" value="CB"/>
    <property type="match status" value="1"/>
</dbReference>